<feature type="compositionally biased region" description="Basic and acidic residues" evidence="1">
    <location>
        <begin position="360"/>
        <end position="376"/>
    </location>
</feature>
<accession>F9WTE1</accession>
<protein>
    <submittedName>
        <fullName evidence="2">Uncharacterized protein</fullName>
    </submittedName>
</protein>
<evidence type="ECO:0000313" key="2">
    <source>
        <dbReference type="EMBL" id="CCD20834.1"/>
    </source>
</evidence>
<dbReference type="EMBL" id="CAEX01006398">
    <property type="protein sequence ID" value="CCD20834.1"/>
    <property type="molecule type" value="Genomic_DNA"/>
</dbReference>
<evidence type="ECO:0000256" key="1">
    <source>
        <dbReference type="SAM" id="MobiDB-lite"/>
    </source>
</evidence>
<feature type="region of interest" description="Disordered" evidence="1">
    <location>
        <begin position="1"/>
        <end position="21"/>
    </location>
</feature>
<evidence type="ECO:0000313" key="3">
    <source>
        <dbReference type="Proteomes" id="UP000009027"/>
    </source>
</evidence>
<gene>
    <name evidence="2" type="ORF">TvY486_0037120</name>
</gene>
<keyword evidence="3" id="KW-1185">Reference proteome</keyword>
<proteinExistence type="predicted"/>
<reference evidence="2 3" key="1">
    <citation type="journal article" date="2012" name="Proc. Natl. Acad. Sci. U.S.A.">
        <title>Antigenic diversity is generated by distinct evolutionary mechanisms in African trypanosome species.</title>
        <authorList>
            <person name="Jackson A.P."/>
            <person name="Berry A."/>
            <person name="Aslett M."/>
            <person name="Allison H.C."/>
            <person name="Burton P."/>
            <person name="Vavrova-Anderson J."/>
            <person name="Brown R."/>
            <person name="Browne H."/>
            <person name="Corton N."/>
            <person name="Hauser H."/>
            <person name="Gamble J."/>
            <person name="Gilderthorp R."/>
            <person name="Marcello L."/>
            <person name="McQuillan J."/>
            <person name="Otto T.D."/>
            <person name="Quail M.A."/>
            <person name="Sanders M.J."/>
            <person name="van Tonder A."/>
            <person name="Ginger M.L."/>
            <person name="Field M.C."/>
            <person name="Barry J.D."/>
            <person name="Hertz-Fowler C."/>
            <person name="Berriman M."/>
        </authorList>
    </citation>
    <scope>NUCLEOTIDE SEQUENCE</scope>
    <source>
        <strain evidence="2 3">Y486</strain>
    </source>
</reference>
<dbReference type="AlphaFoldDB" id="F9WTE1"/>
<dbReference type="Proteomes" id="UP000009027">
    <property type="component" value="Unassembled WGS sequence"/>
</dbReference>
<feature type="non-terminal residue" evidence="2">
    <location>
        <position position="428"/>
    </location>
</feature>
<dbReference type="VEuPathDB" id="TriTrypDB:TvY486_0037120"/>
<feature type="region of interest" description="Disordered" evidence="1">
    <location>
        <begin position="360"/>
        <end position="428"/>
    </location>
</feature>
<organism evidence="2 3">
    <name type="scientific">Trypanosoma vivax (strain Y486)</name>
    <dbReference type="NCBI Taxonomy" id="1055687"/>
    <lineage>
        <taxon>Eukaryota</taxon>
        <taxon>Discoba</taxon>
        <taxon>Euglenozoa</taxon>
        <taxon>Kinetoplastea</taxon>
        <taxon>Metakinetoplastina</taxon>
        <taxon>Trypanosomatida</taxon>
        <taxon>Trypanosomatidae</taxon>
        <taxon>Trypanosoma</taxon>
        <taxon>Duttonella</taxon>
    </lineage>
</organism>
<sequence length="428" mass="45972">MRRTRRHSVGGLKGSTDGKAREEMRTGLSACVAALVLVSAAKAQGAIIAKTGEKETDAATLCSVSQTLKQLARQAWREMEEAHKRQGRITAACSHATGSEAHLAAAQGANETERLTLIATHMCKRMATATDLTRRTSEAAAKLSGHSSALAGEIDQWVSTMSRVVSKAQTRKLYLGSSSTVTQGSNTLQDALTTALNGKKERYDNGSQGNTTVTPTACATALSETINKEEDQNLATAKADLDDAAVEQLLATAKDIETASSDPESTCPLTSIARNDNAGIYREHTVAGMWTITAKRSRTLDAKYKADKMDTIEQLAKELEGVSTNTGNAAWKTACTLADTNWCTEEVARARMKIAAIQQEERVRAEEHRRDNEARKAATPKGNRRGTQKNQATNEGKGQPTREGGAHEGSMPDDNEKARADTAQLVRT</sequence>
<name>F9WTE1_TRYVY</name>